<accession>A0A2K9PNU2</accession>
<keyword evidence="3" id="KW-1185">Reference proteome</keyword>
<dbReference type="InterPro" id="IPR056695">
    <property type="entry name" value="DUF7793"/>
</dbReference>
<dbReference type="AlphaFoldDB" id="A0A2K9PNU2"/>
<organism evidence="2 3">
    <name type="scientific">Flavivirga eckloniae</name>
    <dbReference type="NCBI Taxonomy" id="1803846"/>
    <lineage>
        <taxon>Bacteria</taxon>
        <taxon>Pseudomonadati</taxon>
        <taxon>Bacteroidota</taxon>
        <taxon>Flavobacteriia</taxon>
        <taxon>Flavobacteriales</taxon>
        <taxon>Flavobacteriaceae</taxon>
        <taxon>Flavivirga</taxon>
    </lineage>
</organism>
<evidence type="ECO:0000259" key="1">
    <source>
        <dbReference type="Pfam" id="PF25056"/>
    </source>
</evidence>
<dbReference type="EMBL" id="CP025791">
    <property type="protein sequence ID" value="AUP78706.1"/>
    <property type="molecule type" value="Genomic_DNA"/>
</dbReference>
<dbReference type="Proteomes" id="UP000235826">
    <property type="component" value="Chromosome"/>
</dbReference>
<protein>
    <recommendedName>
        <fullName evidence="1">DUF7793 domain-containing protein</fullName>
    </recommendedName>
</protein>
<evidence type="ECO:0000313" key="3">
    <source>
        <dbReference type="Proteomes" id="UP000235826"/>
    </source>
</evidence>
<dbReference type="Pfam" id="PF25056">
    <property type="entry name" value="DUF7793"/>
    <property type="match status" value="1"/>
</dbReference>
<evidence type="ECO:0000313" key="2">
    <source>
        <dbReference type="EMBL" id="AUP78706.1"/>
    </source>
</evidence>
<gene>
    <name evidence="2" type="ORF">C1H87_08295</name>
</gene>
<proteinExistence type="predicted"/>
<dbReference type="KEGG" id="fek:C1H87_08295"/>
<reference evidence="2 3" key="1">
    <citation type="submission" date="2018-01" db="EMBL/GenBank/DDBJ databases">
        <title>Complete genome sequence of Flavivirga eckloniae ECD14 isolated from seaweed Ecklonia cava.</title>
        <authorList>
            <person name="Lee J.H."/>
            <person name="Baik K.S."/>
            <person name="Seong C.N."/>
        </authorList>
    </citation>
    <scope>NUCLEOTIDE SEQUENCE [LARGE SCALE GENOMIC DNA]</scope>
    <source>
        <strain evidence="2 3">ECD14</strain>
    </source>
</reference>
<feature type="domain" description="DUF7793" evidence="1">
    <location>
        <begin position="12"/>
        <end position="124"/>
    </location>
</feature>
<dbReference type="OrthoDB" id="957652at2"/>
<name>A0A2K9PNU2_9FLAO</name>
<sequence length="127" mass="14394">MIDHIENKFVKYWIEDDILYTVYKDGASIDLSGAIKIVKDRLFLQQGKDFLIYCDLRGVKSVNKSARNYFALEGSVLIKAVALLVNPPLTSAISGFFLKANNPAFKIQIFTEKEDAIEFLNNIKTID</sequence>
<dbReference type="RefSeq" id="WP_102755361.1">
    <property type="nucleotide sequence ID" value="NZ_CP025791.1"/>
</dbReference>
<dbReference type="Gene3D" id="3.40.970.30">
    <property type="entry name" value="yp_829618.1 like domains"/>
    <property type="match status" value="1"/>
</dbReference>